<dbReference type="GO" id="GO:0015774">
    <property type="term" value="P:polysaccharide transport"/>
    <property type="evidence" value="ECO:0007669"/>
    <property type="project" value="InterPro"/>
</dbReference>
<keyword evidence="2" id="KW-1185">Reference proteome</keyword>
<accession>A0A4Q2TA53</accession>
<organism evidence="1 2">
    <name type="scientific">Ciceribacter ferrooxidans</name>
    <dbReference type="NCBI Taxonomy" id="2509717"/>
    <lineage>
        <taxon>Bacteria</taxon>
        <taxon>Pseudomonadati</taxon>
        <taxon>Pseudomonadota</taxon>
        <taxon>Alphaproteobacteria</taxon>
        <taxon>Hyphomicrobiales</taxon>
        <taxon>Rhizobiaceae</taxon>
        <taxon>Ciceribacter</taxon>
    </lineage>
</organism>
<dbReference type="OrthoDB" id="543755at2"/>
<protein>
    <recommendedName>
        <fullName evidence="3">Capsule polysaccharide biosynthesis protein</fullName>
    </recommendedName>
</protein>
<proteinExistence type="predicted"/>
<gene>
    <name evidence="1" type="ORF">EUU22_10490</name>
</gene>
<dbReference type="Proteomes" id="UP000291088">
    <property type="component" value="Unassembled WGS sequence"/>
</dbReference>
<dbReference type="AlphaFoldDB" id="A0A4Q2TA53"/>
<evidence type="ECO:0008006" key="3">
    <source>
        <dbReference type="Google" id="ProtNLM"/>
    </source>
</evidence>
<reference evidence="1 2" key="1">
    <citation type="submission" date="2019-01" db="EMBL/GenBank/DDBJ databases">
        <authorList>
            <person name="Deng T."/>
        </authorList>
    </citation>
    <scope>NUCLEOTIDE SEQUENCE [LARGE SCALE GENOMIC DNA]</scope>
    <source>
        <strain evidence="1 2">F8825</strain>
    </source>
</reference>
<name>A0A4Q2TA53_9HYPH</name>
<dbReference type="Pfam" id="PF05159">
    <property type="entry name" value="Capsule_synth"/>
    <property type="match status" value="1"/>
</dbReference>
<dbReference type="EMBL" id="SDVB01000216">
    <property type="protein sequence ID" value="RYC13948.1"/>
    <property type="molecule type" value="Genomic_DNA"/>
</dbReference>
<comment type="caution">
    <text evidence="1">The sequence shown here is derived from an EMBL/GenBank/DDBJ whole genome shotgun (WGS) entry which is preliminary data.</text>
</comment>
<dbReference type="CDD" id="cd16440">
    <property type="entry name" value="beta_Kdo_transferase_KpsC_1"/>
    <property type="match status" value="1"/>
</dbReference>
<evidence type="ECO:0000313" key="1">
    <source>
        <dbReference type="EMBL" id="RYC13948.1"/>
    </source>
</evidence>
<dbReference type="RefSeq" id="WP_129331970.1">
    <property type="nucleotide sequence ID" value="NZ_SDVB01000216.1"/>
</dbReference>
<evidence type="ECO:0000313" key="2">
    <source>
        <dbReference type="Proteomes" id="UP000291088"/>
    </source>
</evidence>
<sequence>MAGSDKRRIAVTSTGILKSPLIETFLGATVCRAPLFLRPRNIDAVAGWGTKESGRRASEVARKLGVPVLYLEDGFLRSIRPGKTSPGFSLVIDYEGIYYDSTRPSTLESLLNSDSQLLVGIEGSVARAKHLILTHQLSKYNHAPRLATRDLREHDSQRVLVVDQTAGDNSVETGGANAHTFQRMLAAALTENPQATIYVKTHPEVSAKTKRGYLTDIVEDERTVVLRHPINPMSLVAKMDRVYTVTSTMGFEALLAGRQVSCFGIPWYAGWGVTDDRQSCNRRHRSRSIDELFAAAYFHYTTYIDPRDQKRGDIFDVISWLVEHSTTSDTHE</sequence>
<dbReference type="GO" id="GO:0000271">
    <property type="term" value="P:polysaccharide biosynthetic process"/>
    <property type="evidence" value="ECO:0007669"/>
    <property type="project" value="InterPro"/>
</dbReference>
<dbReference type="InterPro" id="IPR007833">
    <property type="entry name" value="Capsule_polysaccharide_synth"/>
</dbReference>